<evidence type="ECO:0000313" key="2">
    <source>
        <dbReference type="EMBL" id="KAA6455512.1"/>
    </source>
</evidence>
<dbReference type="RefSeq" id="WP_001071610.1">
    <property type="nucleotide sequence ID" value="NZ_QSMZ01000034.1"/>
</dbReference>
<keyword evidence="1" id="KW-0812">Transmembrane</keyword>
<dbReference type="Proteomes" id="UP000323321">
    <property type="component" value="Unassembled WGS sequence"/>
</dbReference>
<organism evidence="2 3">
    <name type="scientific">Bacillus cereus</name>
    <dbReference type="NCBI Taxonomy" id="1396"/>
    <lineage>
        <taxon>Bacteria</taxon>
        <taxon>Bacillati</taxon>
        <taxon>Bacillota</taxon>
        <taxon>Bacilli</taxon>
        <taxon>Bacillales</taxon>
        <taxon>Bacillaceae</taxon>
        <taxon>Bacillus</taxon>
        <taxon>Bacillus cereus group</taxon>
    </lineage>
</organism>
<feature type="transmembrane region" description="Helical" evidence="1">
    <location>
        <begin position="46"/>
        <end position="68"/>
    </location>
</feature>
<proteinExistence type="predicted"/>
<comment type="caution">
    <text evidence="2">The sequence shown here is derived from an EMBL/GenBank/DDBJ whole genome shotgun (WGS) entry which is preliminary data.</text>
</comment>
<name>A0A9W7Q0L0_BACCE</name>
<accession>A0A9W7Q0L0</accession>
<keyword evidence="1" id="KW-1133">Transmembrane helix</keyword>
<evidence type="ECO:0000256" key="1">
    <source>
        <dbReference type="SAM" id="Phobius"/>
    </source>
</evidence>
<keyword evidence="1" id="KW-0472">Membrane</keyword>
<reference evidence="2 3" key="1">
    <citation type="submission" date="2018-08" db="EMBL/GenBank/DDBJ databases">
        <title>Bacillus phenotypic plasticity.</title>
        <authorList>
            <person name="Hurtado E."/>
        </authorList>
    </citation>
    <scope>NUCLEOTIDE SEQUENCE [LARGE SCALE GENOMIC DNA]</scope>
    <source>
        <strain evidence="2 3">111b</strain>
    </source>
</reference>
<sequence>MNQIDFISIQSPVNQLAIQAAIMFLAIGVTFGLIYILLLKIHAPRWLASVLATTCTIVAIYQTLLILFP</sequence>
<dbReference type="AlphaFoldDB" id="A0A9W7Q0L0"/>
<protein>
    <submittedName>
        <fullName evidence="2">Uncharacterized protein</fullName>
    </submittedName>
</protein>
<evidence type="ECO:0000313" key="3">
    <source>
        <dbReference type="Proteomes" id="UP000323321"/>
    </source>
</evidence>
<feature type="transmembrane region" description="Helical" evidence="1">
    <location>
        <begin position="16"/>
        <end position="39"/>
    </location>
</feature>
<dbReference type="EMBL" id="QSMZ01000034">
    <property type="protein sequence ID" value="KAA6455512.1"/>
    <property type="molecule type" value="Genomic_DNA"/>
</dbReference>
<gene>
    <name evidence="2" type="ORF">DX932_26575</name>
</gene>